<evidence type="ECO:0000313" key="3">
    <source>
        <dbReference type="EMBL" id="EME27341.1"/>
    </source>
</evidence>
<keyword evidence="4" id="KW-1185">Reference proteome</keyword>
<dbReference type="OrthoDB" id="10315296at2759"/>
<proteinExistence type="predicted"/>
<dbReference type="eggNOG" id="ENOG502T1X5">
    <property type="taxonomic scope" value="Eukaryota"/>
</dbReference>
<sequence>MSSPLSTTFVAFQLPTWSYNKSDKALRKMTLTKNMTLKHNESNLKSKKVVIRFLPDNVVVQAEVGKRLLDVALQAGQLKEHPLEPFCRDGGCYKCEMETSNKLFEEYPLIRTCKYTVPVVSEEIQLTKVDNDQLWGENML</sequence>
<evidence type="ECO:0000256" key="1">
    <source>
        <dbReference type="ARBA" id="ARBA00022714"/>
    </source>
</evidence>
<keyword evidence="2" id="KW-0411">Iron-sulfur</keyword>
<name>M2VVV3_GALSU</name>
<dbReference type="KEGG" id="gsl:Gasu_50720"/>
<dbReference type="GO" id="GO:0051537">
    <property type="term" value="F:2 iron, 2 sulfur cluster binding"/>
    <property type="evidence" value="ECO:0007669"/>
    <property type="project" value="UniProtKB-KW"/>
</dbReference>
<dbReference type="InterPro" id="IPR012675">
    <property type="entry name" value="Beta-grasp_dom_sf"/>
</dbReference>
<evidence type="ECO:0000256" key="2">
    <source>
        <dbReference type="ARBA" id="ARBA00023014"/>
    </source>
</evidence>
<keyword evidence="1" id="KW-0001">2Fe-2S</keyword>
<gene>
    <name evidence="3" type="ORF">Gasu_50720</name>
</gene>
<evidence type="ECO:0000313" key="4">
    <source>
        <dbReference type="Proteomes" id="UP000030680"/>
    </source>
</evidence>
<dbReference type="RefSeq" id="XP_005703861.1">
    <property type="nucleotide sequence ID" value="XM_005703804.1"/>
</dbReference>
<dbReference type="GeneID" id="17086258"/>
<protein>
    <submittedName>
        <fullName evidence="3">2Fe-2S iron-sulfur cluster binding domain protein</fullName>
    </submittedName>
</protein>
<keyword evidence="1" id="KW-0408">Iron</keyword>
<dbReference type="Gramene" id="EME27341">
    <property type="protein sequence ID" value="EME27341"/>
    <property type="gene ID" value="Gasu_50720"/>
</dbReference>
<accession>M2VVV3</accession>
<reference evidence="4" key="1">
    <citation type="journal article" date="2013" name="Science">
        <title>Gene transfer from bacteria and archaea facilitated evolution of an extremophilic eukaryote.</title>
        <authorList>
            <person name="Schonknecht G."/>
            <person name="Chen W.H."/>
            <person name="Ternes C.M."/>
            <person name="Barbier G.G."/>
            <person name="Shrestha R.P."/>
            <person name="Stanke M."/>
            <person name="Brautigam A."/>
            <person name="Baker B.J."/>
            <person name="Banfield J.F."/>
            <person name="Garavito R.M."/>
            <person name="Carr K."/>
            <person name="Wilkerson C."/>
            <person name="Rensing S.A."/>
            <person name="Gagneul D."/>
            <person name="Dickenson N.E."/>
            <person name="Oesterhelt C."/>
            <person name="Lercher M.J."/>
            <person name="Weber A.P."/>
        </authorList>
    </citation>
    <scope>NUCLEOTIDE SEQUENCE [LARGE SCALE GENOMIC DNA]</scope>
    <source>
        <strain evidence="4">074W</strain>
    </source>
</reference>
<dbReference type="InterPro" id="IPR001041">
    <property type="entry name" value="2Fe-2S_ferredoxin-type"/>
</dbReference>
<dbReference type="SUPFAM" id="SSF54292">
    <property type="entry name" value="2Fe-2S ferredoxin-like"/>
    <property type="match status" value="1"/>
</dbReference>
<dbReference type="Gene3D" id="3.10.20.30">
    <property type="match status" value="1"/>
</dbReference>
<dbReference type="CDD" id="cd00207">
    <property type="entry name" value="fer2"/>
    <property type="match status" value="1"/>
</dbReference>
<dbReference type="AlphaFoldDB" id="M2VVV3"/>
<dbReference type="Proteomes" id="UP000030680">
    <property type="component" value="Unassembled WGS sequence"/>
</dbReference>
<dbReference type="InterPro" id="IPR036010">
    <property type="entry name" value="2Fe-2S_ferredoxin-like_sf"/>
</dbReference>
<keyword evidence="1" id="KW-0479">Metal-binding</keyword>
<dbReference type="EMBL" id="KB454533">
    <property type="protein sequence ID" value="EME27341.1"/>
    <property type="molecule type" value="Genomic_DNA"/>
</dbReference>
<organism evidence="3 4">
    <name type="scientific">Galdieria sulphuraria</name>
    <name type="common">Red alga</name>
    <dbReference type="NCBI Taxonomy" id="130081"/>
    <lineage>
        <taxon>Eukaryota</taxon>
        <taxon>Rhodophyta</taxon>
        <taxon>Bangiophyceae</taxon>
        <taxon>Galdieriales</taxon>
        <taxon>Galdieriaceae</taxon>
        <taxon>Galdieria</taxon>
    </lineage>
</organism>